<name>A0A1I7ZK50_9BILA</name>
<feature type="transmembrane region" description="Helical" evidence="1">
    <location>
        <begin position="186"/>
        <end position="209"/>
    </location>
</feature>
<keyword evidence="1" id="KW-1133">Transmembrane helix</keyword>
<organism evidence="2 3">
    <name type="scientific">Steinernema glaseri</name>
    <dbReference type="NCBI Taxonomy" id="37863"/>
    <lineage>
        <taxon>Eukaryota</taxon>
        <taxon>Metazoa</taxon>
        <taxon>Ecdysozoa</taxon>
        <taxon>Nematoda</taxon>
        <taxon>Chromadorea</taxon>
        <taxon>Rhabditida</taxon>
        <taxon>Tylenchina</taxon>
        <taxon>Panagrolaimomorpha</taxon>
        <taxon>Strongyloidoidea</taxon>
        <taxon>Steinernematidae</taxon>
        <taxon>Steinernema</taxon>
    </lineage>
</organism>
<accession>A0A1I7ZK50</accession>
<dbReference type="PANTHER" id="PTHR45907">
    <property type="entry name" value="SERPENTINE RECEPTOR, CLASS J"/>
    <property type="match status" value="1"/>
</dbReference>
<feature type="transmembrane region" description="Helical" evidence="1">
    <location>
        <begin position="230"/>
        <end position="259"/>
    </location>
</feature>
<dbReference type="InterPro" id="IPR019422">
    <property type="entry name" value="7TM_GPCR_serpentine_rcpt_Srh"/>
</dbReference>
<keyword evidence="1" id="KW-0812">Transmembrane</keyword>
<dbReference type="SUPFAM" id="SSF81321">
    <property type="entry name" value="Family A G protein-coupled receptor-like"/>
    <property type="match status" value="1"/>
</dbReference>
<dbReference type="WBParaSite" id="L893_g27342.t1">
    <property type="protein sequence ID" value="L893_g27342.t1"/>
    <property type="gene ID" value="L893_g27342"/>
</dbReference>
<dbReference type="AlphaFoldDB" id="A0A1I7ZK50"/>
<dbReference type="PANTHER" id="PTHR45907:SF16">
    <property type="entry name" value="SERPENTINE RECEPTOR, CLASS J"/>
    <property type="match status" value="1"/>
</dbReference>
<dbReference type="Proteomes" id="UP000095287">
    <property type="component" value="Unplaced"/>
</dbReference>
<dbReference type="Pfam" id="PF10318">
    <property type="entry name" value="7TM_GPCR_Srh"/>
    <property type="match status" value="1"/>
</dbReference>
<feature type="transmembrane region" description="Helical" evidence="1">
    <location>
        <begin position="43"/>
        <end position="64"/>
    </location>
</feature>
<evidence type="ECO:0000256" key="1">
    <source>
        <dbReference type="SAM" id="Phobius"/>
    </source>
</evidence>
<dbReference type="InterPro" id="IPR019423">
    <property type="entry name" value="7TM_GPCR_serpentine_rcpt_Srj"/>
</dbReference>
<evidence type="ECO:0000313" key="3">
    <source>
        <dbReference type="WBParaSite" id="L893_g27342.t1"/>
    </source>
</evidence>
<feature type="transmembrane region" description="Helical" evidence="1">
    <location>
        <begin position="131"/>
        <end position="151"/>
    </location>
</feature>
<feature type="transmembrane region" description="Helical" evidence="1">
    <location>
        <begin position="87"/>
        <end position="111"/>
    </location>
</feature>
<protein>
    <submittedName>
        <fullName evidence="3">G_PROTEIN_RECEP_F1_2 domain-containing protein</fullName>
    </submittedName>
</protein>
<keyword evidence="1" id="KW-0472">Membrane</keyword>
<proteinExistence type="predicted"/>
<evidence type="ECO:0000313" key="2">
    <source>
        <dbReference type="Proteomes" id="UP000095287"/>
    </source>
</evidence>
<keyword evidence="2" id="KW-1185">Reference proteome</keyword>
<sequence>MSTLDEVYNRLLDVAAFVHFPLKLTTMYVVYRYSPKTMGAMPAFLLNIMFWNLLANVFGFMMHIDPRFPAQCYRGDGPINFLTKSEFVYHVFFSGTFVCVMNCGLALGFAFPYRYLVFVYPEVIQKIKWKWGISLCFFLHVIYTVIFVYNYKNSVMPYKDYPWKEELPPKDGVFCYWPYGWRKNMIQAVFFILTSISVSNITMFSFLLRRALVQMKHILNEQTLELHRKFLWYLMVVTGVPLIFGGIPVLICNTCAIFPHISHCRYASMVCTLILYNHGALYSIVSIVTFTPYRAAVRRIARRIFRKNDVGPNLFVPR</sequence>
<reference evidence="3" key="1">
    <citation type="submission" date="2016-11" db="UniProtKB">
        <authorList>
            <consortium name="WormBaseParasite"/>
        </authorList>
    </citation>
    <scope>IDENTIFICATION</scope>
</reference>